<dbReference type="InterPro" id="IPR011989">
    <property type="entry name" value="ARM-like"/>
</dbReference>
<dbReference type="EMBL" id="ANOH01000263">
    <property type="protein sequence ID" value="EMI54688.1"/>
    <property type="molecule type" value="Genomic_DNA"/>
</dbReference>
<dbReference type="Gene3D" id="1.25.10.10">
    <property type="entry name" value="Leucine-rich Repeat Variant"/>
    <property type="match status" value="1"/>
</dbReference>
<dbReference type="RefSeq" id="WP_008681531.1">
    <property type="nucleotide sequence ID" value="NZ_ANOH01000263.1"/>
</dbReference>
<dbReference type="InterPro" id="IPR016024">
    <property type="entry name" value="ARM-type_fold"/>
</dbReference>
<protein>
    <recommendedName>
        <fullName evidence="3">HEAT repeat domain-containing protein</fullName>
    </recommendedName>
</protein>
<organism evidence="1 2">
    <name type="scientific">Rhodopirellula sallentina SM41</name>
    <dbReference type="NCBI Taxonomy" id="1263870"/>
    <lineage>
        <taxon>Bacteria</taxon>
        <taxon>Pseudomonadati</taxon>
        <taxon>Planctomycetota</taxon>
        <taxon>Planctomycetia</taxon>
        <taxon>Pirellulales</taxon>
        <taxon>Pirellulaceae</taxon>
        <taxon>Rhodopirellula</taxon>
    </lineage>
</organism>
<evidence type="ECO:0000313" key="1">
    <source>
        <dbReference type="EMBL" id="EMI54688.1"/>
    </source>
</evidence>
<keyword evidence="2" id="KW-1185">Reference proteome</keyword>
<dbReference type="PATRIC" id="fig|1263870.3.peg.4035"/>
<accession>M5UFC7</accession>
<sequence length="624" mass="70299">MSIAALHQVFDETRRLAIAGSNLAAGDFRLKKLIPTLQKSGEKAPVFAKVAEGVERLIDASPKDSASALLDLSSLVMAILYTQGELGGKGPIKPIKTIGIPLTQTQTPARLLKPVIEALTTGGTGRLETIREAHRQGVFQDPRLVNYAITALNDRYGELADLMEKIVGDYGPSIVPLIEETIAIKGKSGDARRLRILHRLAPEKARPIVLDAFENGSKETKLAAVSCLGEEPGDLNLLMQQVESRQREVRELTYNRLALFDQPEVNELLVSRLKEDEAWQVATAMRERHSKSRMKKVIELLNESLSDLQPLLSKSKLSAADKKLVDERINRFLAGWSCFTFRKDAVLQKFAKEILDRWDELLALRGKYSGGSDLIHAIATWSLDNGKPAQVSLIASHHMDAPEELLGLCLQSATQSYPPATVYEEFSPLYRANAGEKASKKQGRKTAREKLEHHRYTELRTAIQHLGRGSLFDEWHPMTETEPAQKKGGVRLDSRWLDDFVEYEDVEMLIHSVSAKDRAALDFLAERVAQNVRDNRIEFEDQWIAFKLSSCNYRKRCDVVTMLLGGLSEERDRIRKRKGYHYFPSVHWITKAVDLFSSNEHKKLQAVLTNIDETLVDELMPYVR</sequence>
<dbReference type="AlphaFoldDB" id="M5UFC7"/>
<evidence type="ECO:0000313" key="2">
    <source>
        <dbReference type="Proteomes" id="UP000011885"/>
    </source>
</evidence>
<dbReference type="Proteomes" id="UP000011885">
    <property type="component" value="Unassembled WGS sequence"/>
</dbReference>
<proteinExistence type="predicted"/>
<evidence type="ECO:0008006" key="3">
    <source>
        <dbReference type="Google" id="ProtNLM"/>
    </source>
</evidence>
<dbReference type="OrthoDB" id="83685at2"/>
<dbReference type="SUPFAM" id="SSF48371">
    <property type="entry name" value="ARM repeat"/>
    <property type="match status" value="1"/>
</dbReference>
<comment type="caution">
    <text evidence="1">The sequence shown here is derived from an EMBL/GenBank/DDBJ whole genome shotgun (WGS) entry which is preliminary data.</text>
</comment>
<gene>
    <name evidence="1" type="ORF">RSSM_03804</name>
</gene>
<name>M5UFC7_9BACT</name>
<reference evidence="1 2" key="1">
    <citation type="journal article" date="2013" name="Mar. Genomics">
        <title>Expression of sulfatases in Rhodopirellula baltica and the diversity of sulfatases in the genus Rhodopirellula.</title>
        <authorList>
            <person name="Wegner C.E."/>
            <person name="Richter-Heitmann T."/>
            <person name="Klindworth A."/>
            <person name="Klockow C."/>
            <person name="Richter M."/>
            <person name="Achstetter T."/>
            <person name="Glockner F.O."/>
            <person name="Harder J."/>
        </authorList>
    </citation>
    <scope>NUCLEOTIDE SEQUENCE [LARGE SCALE GENOMIC DNA]</scope>
    <source>
        <strain evidence="1 2">SM41</strain>
    </source>
</reference>